<comment type="caution">
    <text evidence="1">The sequence shown here is derived from an EMBL/GenBank/DDBJ whole genome shotgun (WGS) entry which is preliminary data.</text>
</comment>
<protein>
    <submittedName>
        <fullName evidence="1">Uncharacterized protein</fullName>
    </submittedName>
</protein>
<gene>
    <name evidence="1" type="ORF">GCM10010911_09440</name>
</gene>
<dbReference type="AlphaFoldDB" id="A0A916YP32"/>
<keyword evidence="2" id="KW-1185">Reference proteome</keyword>
<sequence>MSGFSHPFLNMIVGQGLNIGLSIYMNQAIFVDRKADKPSVDSFTELLMASNANLEEWEEIDY</sequence>
<dbReference type="Proteomes" id="UP000612456">
    <property type="component" value="Unassembled WGS sequence"/>
</dbReference>
<proteinExistence type="predicted"/>
<evidence type="ECO:0000313" key="1">
    <source>
        <dbReference type="EMBL" id="GGD54031.1"/>
    </source>
</evidence>
<dbReference type="EMBL" id="BMHP01000001">
    <property type="protein sequence ID" value="GGD54031.1"/>
    <property type="molecule type" value="Genomic_DNA"/>
</dbReference>
<organism evidence="1 2">
    <name type="scientific">Paenibacillus nasutitermitis</name>
    <dbReference type="NCBI Taxonomy" id="1652958"/>
    <lineage>
        <taxon>Bacteria</taxon>
        <taxon>Bacillati</taxon>
        <taxon>Bacillota</taxon>
        <taxon>Bacilli</taxon>
        <taxon>Bacillales</taxon>
        <taxon>Paenibacillaceae</taxon>
        <taxon>Paenibacillus</taxon>
    </lineage>
</organism>
<name>A0A916YP32_9BACL</name>
<accession>A0A916YP32</accession>
<evidence type="ECO:0000313" key="2">
    <source>
        <dbReference type="Proteomes" id="UP000612456"/>
    </source>
</evidence>
<reference evidence="1" key="2">
    <citation type="submission" date="2020-09" db="EMBL/GenBank/DDBJ databases">
        <authorList>
            <person name="Sun Q."/>
            <person name="Zhou Y."/>
        </authorList>
    </citation>
    <scope>NUCLEOTIDE SEQUENCE</scope>
    <source>
        <strain evidence="1">CGMCC 1.15178</strain>
    </source>
</reference>
<dbReference type="RefSeq" id="WP_229750062.1">
    <property type="nucleotide sequence ID" value="NZ_BMHP01000001.1"/>
</dbReference>
<reference evidence="1" key="1">
    <citation type="journal article" date="2014" name="Int. J. Syst. Evol. Microbiol.">
        <title>Complete genome sequence of Corynebacterium casei LMG S-19264T (=DSM 44701T), isolated from a smear-ripened cheese.</title>
        <authorList>
            <consortium name="US DOE Joint Genome Institute (JGI-PGF)"/>
            <person name="Walter F."/>
            <person name="Albersmeier A."/>
            <person name="Kalinowski J."/>
            <person name="Ruckert C."/>
        </authorList>
    </citation>
    <scope>NUCLEOTIDE SEQUENCE</scope>
    <source>
        <strain evidence="1">CGMCC 1.15178</strain>
    </source>
</reference>